<keyword evidence="7" id="KW-1185">Reference proteome</keyword>
<evidence type="ECO:0000313" key="7">
    <source>
        <dbReference type="Proteomes" id="UP000694620"/>
    </source>
</evidence>
<evidence type="ECO:0000256" key="5">
    <source>
        <dbReference type="ARBA" id="ARBA00023331"/>
    </source>
</evidence>
<keyword evidence="4" id="KW-1053">Target membrane</keyword>
<dbReference type="Ensembl" id="ENSECRT00000022618.1">
    <property type="protein sequence ID" value="ENSECRP00000022145.1"/>
    <property type="gene ID" value="ENSECRG00000014976.1"/>
</dbReference>
<evidence type="ECO:0000256" key="3">
    <source>
        <dbReference type="ARBA" id="ARBA00022537"/>
    </source>
</evidence>
<dbReference type="Pfam" id="PF06369">
    <property type="entry name" value="Anemone_cytotox"/>
    <property type="match status" value="1"/>
</dbReference>
<comment type="subcellular location">
    <subcellularLocation>
        <location evidence="2">Nematocyst</location>
    </subcellularLocation>
    <subcellularLocation>
        <location evidence="1">Target cell membrane</location>
    </subcellularLocation>
</comment>
<evidence type="ECO:0000256" key="4">
    <source>
        <dbReference type="ARBA" id="ARBA00023298"/>
    </source>
</evidence>
<dbReference type="Proteomes" id="UP000694620">
    <property type="component" value="Chromosome 12"/>
</dbReference>
<dbReference type="GO" id="GO:0044218">
    <property type="term" value="C:other organism cell membrane"/>
    <property type="evidence" value="ECO:0007669"/>
    <property type="project" value="UniProtKB-KW"/>
</dbReference>
<proteinExistence type="predicted"/>
<dbReference type="GO" id="GO:0046930">
    <property type="term" value="C:pore complex"/>
    <property type="evidence" value="ECO:0007669"/>
    <property type="project" value="InterPro"/>
</dbReference>
<dbReference type="SUPFAM" id="SSF63724">
    <property type="entry name" value="Cytolysin/lectin"/>
    <property type="match status" value="1"/>
</dbReference>
<protein>
    <submittedName>
        <fullName evidence="6">Uncharacterized protein</fullName>
    </submittedName>
</protein>
<dbReference type="InterPro" id="IPR015926">
    <property type="entry name" value="Cytolysin/lectin"/>
</dbReference>
<dbReference type="GO" id="GO:0015267">
    <property type="term" value="F:channel activity"/>
    <property type="evidence" value="ECO:0007669"/>
    <property type="project" value="InterPro"/>
</dbReference>
<evidence type="ECO:0000256" key="2">
    <source>
        <dbReference type="ARBA" id="ARBA00004532"/>
    </source>
</evidence>
<dbReference type="GeneTree" id="ENSGT00940000164286"/>
<reference evidence="6" key="3">
    <citation type="submission" date="2025-09" db="UniProtKB">
        <authorList>
            <consortium name="Ensembl"/>
        </authorList>
    </citation>
    <scope>IDENTIFICATION</scope>
</reference>
<dbReference type="InterPro" id="IPR050677">
    <property type="entry name" value="Actinoporin_PFT"/>
</dbReference>
<dbReference type="GO" id="GO:0051715">
    <property type="term" value="P:cytolysis in another organism"/>
    <property type="evidence" value="ECO:0007669"/>
    <property type="project" value="InterPro"/>
</dbReference>
<dbReference type="Gene3D" id="2.60.270.20">
    <property type="entry name" value="Cytolysin/lectin"/>
    <property type="match status" value="1"/>
</dbReference>
<keyword evidence="3" id="KW-1052">Target cell membrane</keyword>
<accession>A0A8C4XCN3</accession>
<evidence type="ECO:0000256" key="1">
    <source>
        <dbReference type="ARBA" id="ARBA00004175"/>
    </source>
</evidence>
<keyword evidence="4" id="KW-0472">Membrane</keyword>
<reference evidence="6" key="1">
    <citation type="submission" date="2021-06" db="EMBL/GenBank/DDBJ databases">
        <authorList>
            <consortium name="Wellcome Sanger Institute Data Sharing"/>
        </authorList>
    </citation>
    <scope>NUCLEOTIDE SEQUENCE [LARGE SCALE GENOMIC DNA]</scope>
</reference>
<sequence>YPLITRTMTTGLVGVNVIPPQPTIKAHTAEACSFSKRKFTPCGSVGVMTYNICENIQNKSNKCLAIMFSVPFDYTYYDNWFGVRILKNDEACNQDLFNKLYYNVEYGFGRKKALEGMISYSGEGIEINAVMSNAAECILKLEIWNENIN</sequence>
<reference evidence="6" key="2">
    <citation type="submission" date="2025-08" db="UniProtKB">
        <authorList>
            <consortium name="Ensembl"/>
        </authorList>
    </citation>
    <scope>IDENTIFICATION</scope>
</reference>
<dbReference type="GO" id="GO:0006812">
    <property type="term" value="P:monoatomic cation transport"/>
    <property type="evidence" value="ECO:0007669"/>
    <property type="project" value="InterPro"/>
</dbReference>
<organism evidence="6 7">
    <name type="scientific">Erpetoichthys calabaricus</name>
    <name type="common">Rope fish</name>
    <name type="synonym">Calamoichthys calabaricus</name>
    <dbReference type="NCBI Taxonomy" id="27687"/>
    <lineage>
        <taxon>Eukaryota</taxon>
        <taxon>Metazoa</taxon>
        <taxon>Chordata</taxon>
        <taxon>Craniata</taxon>
        <taxon>Vertebrata</taxon>
        <taxon>Euteleostomi</taxon>
        <taxon>Actinopterygii</taxon>
        <taxon>Polypteriformes</taxon>
        <taxon>Polypteridae</taxon>
        <taxon>Erpetoichthys</taxon>
    </lineage>
</organism>
<dbReference type="PANTHER" id="PTHR40388:SF1">
    <property type="entry name" value="BRYOPORIN"/>
    <property type="match status" value="1"/>
</dbReference>
<dbReference type="GO" id="GO:0046931">
    <property type="term" value="P:pore complex assembly"/>
    <property type="evidence" value="ECO:0007669"/>
    <property type="project" value="InterPro"/>
</dbReference>
<keyword evidence="5" id="KW-0166">Nematocyst</keyword>
<name>A0A8C4XCN3_ERPCA</name>
<dbReference type="GO" id="GO:0042151">
    <property type="term" value="C:nematocyst"/>
    <property type="evidence" value="ECO:0007669"/>
    <property type="project" value="UniProtKB-SubCell"/>
</dbReference>
<dbReference type="InterPro" id="IPR009104">
    <property type="entry name" value="Anemon_actinoporin-like"/>
</dbReference>
<dbReference type="AlphaFoldDB" id="A0A8C4XCN3"/>
<dbReference type="PANTHER" id="PTHR40388">
    <property type="entry name" value="BRYOPORIN"/>
    <property type="match status" value="1"/>
</dbReference>
<evidence type="ECO:0000313" key="6">
    <source>
        <dbReference type="Ensembl" id="ENSECRP00000022145.1"/>
    </source>
</evidence>